<name>A0A1I2XPZ2_9RHOB</name>
<dbReference type="GO" id="GO:0009307">
    <property type="term" value="P:DNA restriction-modification system"/>
    <property type="evidence" value="ECO:0007669"/>
    <property type="project" value="InterPro"/>
</dbReference>
<dbReference type="InterPro" id="IPR052906">
    <property type="entry name" value="Type_IV_Methyl-Rstrct_Enzyme"/>
</dbReference>
<evidence type="ECO:0000313" key="3">
    <source>
        <dbReference type="EMBL" id="SFH15177.1"/>
    </source>
</evidence>
<dbReference type="STRING" id="34004.SAMN04488021_10210"/>
<dbReference type="InterPro" id="IPR025745">
    <property type="entry name" value="Mrr-like_N_dom"/>
</dbReference>
<dbReference type="Pfam" id="PF04471">
    <property type="entry name" value="Mrr_cat"/>
    <property type="match status" value="1"/>
</dbReference>
<dbReference type="EMBL" id="FOPU01000002">
    <property type="protein sequence ID" value="SFH15177.1"/>
    <property type="molecule type" value="Genomic_DNA"/>
</dbReference>
<dbReference type="Gene3D" id="3.40.1350.10">
    <property type="match status" value="1"/>
</dbReference>
<dbReference type="InterPro" id="IPR007560">
    <property type="entry name" value="Restrct_endonuc_IV_Mrr"/>
</dbReference>
<dbReference type="GO" id="GO:0015666">
    <property type="term" value="F:restriction endodeoxyribonuclease activity"/>
    <property type="evidence" value="ECO:0007669"/>
    <property type="project" value="TreeGrafter"/>
</dbReference>
<dbReference type="AlphaFoldDB" id="A0A1I2XPZ2"/>
<evidence type="ECO:0000313" key="4">
    <source>
        <dbReference type="Proteomes" id="UP000183635"/>
    </source>
</evidence>
<dbReference type="SUPFAM" id="SSF52980">
    <property type="entry name" value="Restriction endonuclease-like"/>
    <property type="match status" value="1"/>
</dbReference>
<feature type="domain" description="Restriction system protein Mrr-like N-terminal" evidence="2">
    <location>
        <begin position="3"/>
        <end position="85"/>
    </location>
</feature>
<dbReference type="PANTHER" id="PTHR30015:SF7">
    <property type="entry name" value="TYPE IV METHYL-DIRECTED RESTRICTION ENZYME ECOKMRR"/>
    <property type="match status" value="1"/>
</dbReference>
<keyword evidence="4" id="KW-1185">Reference proteome</keyword>
<evidence type="ECO:0000259" key="2">
    <source>
        <dbReference type="Pfam" id="PF14338"/>
    </source>
</evidence>
<organism evidence="3 4">
    <name type="scientific">Paracoccus aminovorans</name>
    <dbReference type="NCBI Taxonomy" id="34004"/>
    <lineage>
        <taxon>Bacteria</taxon>
        <taxon>Pseudomonadati</taxon>
        <taxon>Pseudomonadota</taxon>
        <taxon>Alphaproteobacteria</taxon>
        <taxon>Rhodobacterales</taxon>
        <taxon>Paracoccaceae</taxon>
        <taxon>Paracoccus</taxon>
    </lineage>
</organism>
<sequence>MYELFRPCLELLAAGATNAKECAVGIQKRYGLSQDQMAELIPSGTRTRVVDRADWAIFRLMKAGLVVRPKRGVYELSPQGQAVARSGAHVDKNYLNALIAEREEGAGLAAVIEVDRVVESSLPPVETIEAAYQEISEALAEDLLEQVLSLTPARFELLIVELLLAMGYGDGRAEMGQAIGRSGDGGIDGVVNEDKLGLDAVYIQAKRYAPENTIGRPALQAFIGSMTGESATKGVFVTTSSFSKDARDYVRRVQQRVVLIDGARLARLMIDHGVGVRIDKTYVLRSIDANFFDVT</sequence>
<evidence type="ECO:0000259" key="1">
    <source>
        <dbReference type="Pfam" id="PF04471"/>
    </source>
</evidence>
<dbReference type="Pfam" id="PF14338">
    <property type="entry name" value="Mrr_N"/>
    <property type="match status" value="1"/>
</dbReference>
<accession>A0A1I2XPZ2</accession>
<proteinExistence type="predicted"/>
<protein>
    <submittedName>
        <fullName evidence="3">Restriction system protein</fullName>
    </submittedName>
</protein>
<reference evidence="3 4" key="1">
    <citation type="submission" date="2016-10" db="EMBL/GenBank/DDBJ databases">
        <authorList>
            <person name="de Groot N.N."/>
        </authorList>
    </citation>
    <scope>NUCLEOTIDE SEQUENCE [LARGE SCALE GENOMIC DNA]</scope>
    <source>
        <strain evidence="3 4">DSM 8537</strain>
    </source>
</reference>
<feature type="domain" description="Restriction endonuclease type IV Mrr" evidence="1">
    <location>
        <begin position="149"/>
        <end position="269"/>
    </location>
</feature>
<dbReference type="GO" id="GO:0003677">
    <property type="term" value="F:DNA binding"/>
    <property type="evidence" value="ECO:0007669"/>
    <property type="project" value="InterPro"/>
</dbReference>
<dbReference type="PANTHER" id="PTHR30015">
    <property type="entry name" value="MRR RESTRICTION SYSTEM PROTEIN"/>
    <property type="match status" value="1"/>
</dbReference>
<dbReference type="InterPro" id="IPR011335">
    <property type="entry name" value="Restrct_endonuc-II-like"/>
</dbReference>
<dbReference type="InterPro" id="IPR011856">
    <property type="entry name" value="tRNA_endonuc-like_dom_sf"/>
</dbReference>
<gene>
    <name evidence="3" type="ORF">SAMN04488021_10210</name>
</gene>
<dbReference type="Proteomes" id="UP000183635">
    <property type="component" value="Unassembled WGS sequence"/>
</dbReference>